<comment type="similarity">
    <text evidence="2">Belongs to the cornichon family.</text>
</comment>
<keyword evidence="10" id="KW-1185">Reference proteome</keyword>
<dbReference type="InterPro" id="IPR055482">
    <property type="entry name" value="DUF7054"/>
</dbReference>
<dbReference type="SMART" id="SM01398">
    <property type="entry name" value="Cornichon"/>
    <property type="match status" value="1"/>
</dbReference>
<evidence type="ECO:0000259" key="8">
    <source>
        <dbReference type="Pfam" id="PF23156"/>
    </source>
</evidence>
<evidence type="ECO:0000313" key="10">
    <source>
        <dbReference type="Proteomes" id="UP000593562"/>
    </source>
</evidence>
<dbReference type="PANTHER" id="PTHR12290">
    <property type="entry name" value="CORNICHON-RELATED"/>
    <property type="match status" value="1"/>
</dbReference>
<dbReference type="AlphaFoldDB" id="A0A7J7CLB8"/>
<keyword evidence="3 7" id="KW-0812">Transmembrane</keyword>
<dbReference type="EMBL" id="JAAARO010000015">
    <property type="protein sequence ID" value="KAF5734865.1"/>
    <property type="molecule type" value="Genomic_DNA"/>
</dbReference>
<dbReference type="GO" id="GO:0016020">
    <property type="term" value="C:membrane"/>
    <property type="evidence" value="ECO:0007669"/>
    <property type="project" value="UniProtKB-SubCell"/>
</dbReference>
<feature type="transmembrane region" description="Helical" evidence="7">
    <location>
        <begin position="179"/>
        <end position="201"/>
    </location>
</feature>
<evidence type="ECO:0000256" key="3">
    <source>
        <dbReference type="ARBA" id="ARBA00022692"/>
    </source>
</evidence>
<protein>
    <submittedName>
        <fullName evidence="9">Protein cornichon 4</fullName>
    </submittedName>
</protein>
<feature type="compositionally biased region" description="Basic and acidic residues" evidence="6">
    <location>
        <begin position="10"/>
        <end position="23"/>
    </location>
</feature>
<reference evidence="9 10" key="1">
    <citation type="journal article" date="2020" name="Nat. Commun.">
        <title>Genome of Tripterygium wilfordii and identification of cytochrome P450 involved in triptolide biosynthesis.</title>
        <authorList>
            <person name="Tu L."/>
            <person name="Su P."/>
            <person name="Zhang Z."/>
            <person name="Gao L."/>
            <person name="Wang J."/>
            <person name="Hu T."/>
            <person name="Zhou J."/>
            <person name="Zhang Y."/>
            <person name="Zhao Y."/>
            <person name="Liu Y."/>
            <person name="Song Y."/>
            <person name="Tong Y."/>
            <person name="Lu Y."/>
            <person name="Yang J."/>
            <person name="Xu C."/>
            <person name="Jia M."/>
            <person name="Peters R.J."/>
            <person name="Huang L."/>
            <person name="Gao W."/>
        </authorList>
    </citation>
    <scope>NUCLEOTIDE SEQUENCE [LARGE SCALE GENOMIC DNA]</scope>
    <source>
        <strain evidence="10">cv. XIE 37</strain>
        <tissue evidence="9">Leaf</tissue>
    </source>
</reference>
<dbReference type="InParanoid" id="A0A7J7CLB8"/>
<comment type="caution">
    <text evidence="9">The sequence shown here is derived from an EMBL/GenBank/DDBJ whole genome shotgun (WGS) entry which is preliminary data.</text>
</comment>
<sequence>MISRSATNPRRHDYSSRARESYPRRLQTFPPERRPGGIISVPGKNGAVSQTHKLTKLLLNVNIERTFGPVQVVMSMEDTVRDLIKAAVEIYAKDKRRPLLNQTDPDLFELHYSQFSLESLRADDKLISLGSRNFFLCMKPFASSCSEEAKMATQTSLPLTRVARARRREREKQSSMGDLYVWLISFFFIIALIVMIVFQLMCLADLEFDYINPYDSSSRINKAVLPEYFTQGALCILYLITGHWCMALVCAPYLYYNVRLYTQKQHLVDVTEIFNQLHWEKKQRLFKLGYLIINLFLAIFWYCDPFKTQEAKSPNYLSIIPKKTLTQPSRCDYATPSLVYFTKSSRRSQRRSPRCSPETVLLIAYHLLLQIRLL</sequence>
<dbReference type="InterPro" id="IPR003377">
    <property type="entry name" value="Cornichon"/>
</dbReference>
<evidence type="ECO:0000313" key="9">
    <source>
        <dbReference type="EMBL" id="KAF5734865.1"/>
    </source>
</evidence>
<evidence type="ECO:0000256" key="1">
    <source>
        <dbReference type="ARBA" id="ARBA00004141"/>
    </source>
</evidence>
<dbReference type="Proteomes" id="UP000593562">
    <property type="component" value="Unassembled WGS sequence"/>
</dbReference>
<comment type="subcellular location">
    <subcellularLocation>
        <location evidence="1">Membrane</location>
        <topology evidence="1">Multi-pass membrane protein</topology>
    </subcellularLocation>
</comment>
<organism evidence="9 10">
    <name type="scientific">Tripterygium wilfordii</name>
    <name type="common">Thunder God vine</name>
    <dbReference type="NCBI Taxonomy" id="458696"/>
    <lineage>
        <taxon>Eukaryota</taxon>
        <taxon>Viridiplantae</taxon>
        <taxon>Streptophyta</taxon>
        <taxon>Embryophyta</taxon>
        <taxon>Tracheophyta</taxon>
        <taxon>Spermatophyta</taxon>
        <taxon>Magnoliopsida</taxon>
        <taxon>eudicotyledons</taxon>
        <taxon>Gunneridae</taxon>
        <taxon>Pentapetalae</taxon>
        <taxon>rosids</taxon>
        <taxon>fabids</taxon>
        <taxon>Celastrales</taxon>
        <taxon>Celastraceae</taxon>
        <taxon>Tripterygium</taxon>
    </lineage>
</organism>
<accession>A0A7J7CLB8</accession>
<evidence type="ECO:0000256" key="6">
    <source>
        <dbReference type="SAM" id="MobiDB-lite"/>
    </source>
</evidence>
<dbReference type="Pfam" id="PF23156">
    <property type="entry name" value="DUF7054"/>
    <property type="match status" value="1"/>
</dbReference>
<name>A0A7J7CLB8_TRIWF</name>
<keyword evidence="5 7" id="KW-0472">Membrane</keyword>
<evidence type="ECO:0000256" key="4">
    <source>
        <dbReference type="ARBA" id="ARBA00022989"/>
    </source>
</evidence>
<feature type="region of interest" description="Disordered" evidence="6">
    <location>
        <begin position="1"/>
        <end position="45"/>
    </location>
</feature>
<feature type="transmembrane region" description="Helical" evidence="7">
    <location>
        <begin position="285"/>
        <end position="302"/>
    </location>
</feature>
<keyword evidence="4 7" id="KW-1133">Transmembrane helix</keyword>
<feature type="transmembrane region" description="Helical" evidence="7">
    <location>
        <begin position="236"/>
        <end position="256"/>
    </location>
</feature>
<evidence type="ECO:0000256" key="7">
    <source>
        <dbReference type="SAM" id="Phobius"/>
    </source>
</evidence>
<proteinExistence type="inferred from homology"/>
<dbReference type="GO" id="GO:0016192">
    <property type="term" value="P:vesicle-mediated transport"/>
    <property type="evidence" value="ECO:0007669"/>
    <property type="project" value="InterPro"/>
</dbReference>
<evidence type="ECO:0000256" key="2">
    <source>
        <dbReference type="ARBA" id="ARBA00010095"/>
    </source>
</evidence>
<feature type="domain" description="DUF7054" evidence="8">
    <location>
        <begin position="53"/>
        <end position="137"/>
    </location>
</feature>
<gene>
    <name evidence="9" type="ORF">HS088_TW15G00360</name>
</gene>
<evidence type="ECO:0000256" key="5">
    <source>
        <dbReference type="ARBA" id="ARBA00023136"/>
    </source>
</evidence>
<dbReference type="Pfam" id="PF03311">
    <property type="entry name" value="Cornichon"/>
    <property type="match status" value="1"/>
</dbReference>